<dbReference type="SUPFAM" id="SSF56601">
    <property type="entry name" value="beta-lactamase/transpeptidase-like"/>
    <property type="match status" value="1"/>
</dbReference>
<protein>
    <submittedName>
        <fullName evidence="13">Penicillin-binding protein 1A</fullName>
        <ecNumber evidence="13">2.4.1.-</ecNumber>
        <ecNumber evidence="13">3.4.-.-</ecNumber>
    </submittedName>
</protein>
<evidence type="ECO:0000256" key="1">
    <source>
        <dbReference type="ARBA" id="ARBA00022645"/>
    </source>
</evidence>
<evidence type="ECO:0000256" key="6">
    <source>
        <dbReference type="ARBA" id="ARBA00023268"/>
    </source>
</evidence>
<feature type="domain" description="Glycosyl transferase family 51" evidence="12">
    <location>
        <begin position="75"/>
        <end position="248"/>
    </location>
</feature>
<sequence length="854" mass="94903">MAKQSQSRSARRKQRKQNKKTIWKKVLLLIIILGVVSMLGIGAVFTYYVAGAPDINEALLSDPASTKVYDINKEVFADLGTYKRTKISYDDLPDVLIDAVIAAEDARFFNHPGIDFQRIAAAILGNITNGFGSEGASTITQQVVKGSFLSPEKTLKRKVQEQWLAIQIDSQYSKEDILTMYLNKNFYGAQAYGVAKAAETYFGKTDLDELTLPESALLAGLPQRPSAYDPFVNPDLAKQRMDTVLDLMVMHGKITEEEANEAKQVSIESMLINKRPDSTPYEAFLQKVAEEVEEKLDINIYKEGIEVYTTIDQNAQKRVEMLLTDSEENPITYPDENFQAGLTVLDTKTGAIRAIGGGRNRDNQNGWNYAFHGNGRQPGSTIKPITAYGPAIETNKLSTYHQINDDKPYDVAGSSPIENWNRSYQGWVSMRYALQWSLNVPAVKTLEENGYSNAQSFAENLGVTFANDSMTIRDAIGGTSTGVTPMQLAGAYRAFGNEGIYNEPYAVTKVVYSDGRTVDLKPEAEAVMSPYTAYMITDMLKTVVRSGTGTTANIPGLPLAGKTGTTNLEDKEGSPDSWFSGYTTNYTIAVWTGYDDQKRVLPNTKISQELFRHTMAYISEGIETPDWEKPNSVVEVSVEKGTIPAKLPSEHTPHSEIITELFVRGTEPTERSQKYHQLNPVQELTAEYDEDDNVILVEWDYDEDDDTPVSFELSAGTDGSLTKLTTTKGTELEIGNVDQGKIYQIEVVVVSDNNAQNVSNPSIVEVEIPKEDEEVDDDDDNDNDDTNNDNNEDNNNEENGDENNNEEENNNDERNNDDNNNGDSNLDENEDDENQPLDPEDIIDTPNEGEDNNS</sequence>
<feature type="domain" description="Penicillin-binding protein transpeptidase" evidence="11">
    <location>
        <begin position="342"/>
        <end position="615"/>
    </location>
</feature>
<name>A0ABS2MVD8_9BACI</name>
<dbReference type="EC" id="3.4.-.-" evidence="13"/>
<dbReference type="PANTHER" id="PTHR32282:SF29">
    <property type="entry name" value="PENICILLIN-BINDING PROTEIN 1A"/>
    <property type="match status" value="1"/>
</dbReference>
<evidence type="ECO:0000256" key="9">
    <source>
        <dbReference type="SAM" id="MobiDB-lite"/>
    </source>
</evidence>
<keyword evidence="2" id="KW-0645">Protease</keyword>
<reference evidence="13 14" key="1">
    <citation type="submission" date="2021-01" db="EMBL/GenBank/DDBJ databases">
        <title>Genomic Encyclopedia of Type Strains, Phase IV (KMG-IV): sequencing the most valuable type-strain genomes for metagenomic binning, comparative biology and taxonomic classification.</title>
        <authorList>
            <person name="Goeker M."/>
        </authorList>
    </citation>
    <scope>NUCLEOTIDE SEQUENCE [LARGE SCALE GENOMIC DNA]</scope>
    <source>
        <strain evidence="13 14">DSM 23711</strain>
    </source>
</reference>
<accession>A0ABS2MVD8</accession>
<dbReference type="GO" id="GO:0016757">
    <property type="term" value="F:glycosyltransferase activity"/>
    <property type="evidence" value="ECO:0007669"/>
    <property type="project" value="UniProtKB-KW"/>
</dbReference>
<evidence type="ECO:0000313" key="14">
    <source>
        <dbReference type="Proteomes" id="UP001296943"/>
    </source>
</evidence>
<keyword evidence="10" id="KW-0812">Transmembrane</keyword>
<dbReference type="SUPFAM" id="SSF53955">
    <property type="entry name" value="Lysozyme-like"/>
    <property type="match status" value="1"/>
</dbReference>
<dbReference type="Pfam" id="PF00912">
    <property type="entry name" value="Transgly"/>
    <property type="match status" value="1"/>
</dbReference>
<evidence type="ECO:0000256" key="3">
    <source>
        <dbReference type="ARBA" id="ARBA00022676"/>
    </source>
</evidence>
<feature type="compositionally biased region" description="Acidic residues" evidence="9">
    <location>
        <begin position="825"/>
        <end position="854"/>
    </location>
</feature>
<feature type="transmembrane region" description="Helical" evidence="10">
    <location>
        <begin position="21"/>
        <end position="50"/>
    </location>
</feature>
<keyword evidence="6" id="KW-0511">Multifunctional enzyme</keyword>
<dbReference type="InterPro" id="IPR023346">
    <property type="entry name" value="Lysozyme-like_dom_sf"/>
</dbReference>
<evidence type="ECO:0000259" key="11">
    <source>
        <dbReference type="Pfam" id="PF00905"/>
    </source>
</evidence>
<dbReference type="InterPro" id="IPR012338">
    <property type="entry name" value="Beta-lactam/transpept-like"/>
</dbReference>
<dbReference type="NCBIfam" id="TIGR02074">
    <property type="entry name" value="PBP_1a_fam"/>
    <property type="match status" value="1"/>
</dbReference>
<dbReference type="InterPro" id="IPR001460">
    <property type="entry name" value="PCN-bd_Tpept"/>
</dbReference>
<gene>
    <name evidence="13" type="ORF">JOC48_000330</name>
</gene>
<evidence type="ECO:0000256" key="2">
    <source>
        <dbReference type="ARBA" id="ARBA00022670"/>
    </source>
</evidence>
<evidence type="ECO:0000256" key="5">
    <source>
        <dbReference type="ARBA" id="ARBA00022801"/>
    </source>
</evidence>
<evidence type="ECO:0000259" key="12">
    <source>
        <dbReference type="Pfam" id="PF00912"/>
    </source>
</evidence>
<keyword evidence="10" id="KW-0472">Membrane</keyword>
<feature type="compositionally biased region" description="Acidic residues" evidence="9">
    <location>
        <begin position="770"/>
        <end position="810"/>
    </location>
</feature>
<feature type="region of interest" description="Disordered" evidence="9">
    <location>
        <begin position="760"/>
        <end position="854"/>
    </location>
</feature>
<keyword evidence="10" id="KW-1133">Transmembrane helix</keyword>
<comment type="caution">
    <text evidence="13">The sequence shown here is derived from an EMBL/GenBank/DDBJ whole genome shotgun (WGS) entry which is preliminary data.</text>
</comment>
<dbReference type="PANTHER" id="PTHR32282">
    <property type="entry name" value="BINDING PROTEIN TRANSPEPTIDASE, PUTATIVE-RELATED"/>
    <property type="match status" value="1"/>
</dbReference>
<evidence type="ECO:0000256" key="10">
    <source>
        <dbReference type="SAM" id="Phobius"/>
    </source>
</evidence>
<dbReference type="GO" id="GO:0016787">
    <property type="term" value="F:hydrolase activity"/>
    <property type="evidence" value="ECO:0007669"/>
    <property type="project" value="UniProtKB-KW"/>
</dbReference>
<keyword evidence="14" id="KW-1185">Reference proteome</keyword>
<dbReference type="Gene3D" id="1.10.3810.10">
    <property type="entry name" value="Biosynthetic peptidoglycan transglycosylase-like"/>
    <property type="match status" value="1"/>
</dbReference>
<keyword evidence="4 13" id="KW-0808">Transferase</keyword>
<evidence type="ECO:0000256" key="7">
    <source>
        <dbReference type="ARBA" id="ARBA00034000"/>
    </source>
</evidence>
<keyword evidence="3 13" id="KW-0328">Glycosyltransferase</keyword>
<evidence type="ECO:0000256" key="4">
    <source>
        <dbReference type="ARBA" id="ARBA00022679"/>
    </source>
</evidence>
<dbReference type="EMBL" id="JAFBDR010000001">
    <property type="protein sequence ID" value="MBM7569861.1"/>
    <property type="molecule type" value="Genomic_DNA"/>
</dbReference>
<dbReference type="InterPro" id="IPR001264">
    <property type="entry name" value="Glyco_trans_51"/>
</dbReference>
<organism evidence="13 14">
    <name type="scientific">Aquibacillus albus</name>
    <dbReference type="NCBI Taxonomy" id="1168171"/>
    <lineage>
        <taxon>Bacteria</taxon>
        <taxon>Bacillati</taxon>
        <taxon>Bacillota</taxon>
        <taxon>Bacilli</taxon>
        <taxon>Bacillales</taxon>
        <taxon>Bacillaceae</taxon>
        <taxon>Aquibacillus</taxon>
    </lineage>
</organism>
<dbReference type="Proteomes" id="UP001296943">
    <property type="component" value="Unassembled WGS sequence"/>
</dbReference>
<dbReference type="Pfam" id="PF00905">
    <property type="entry name" value="Transpeptidase"/>
    <property type="match status" value="1"/>
</dbReference>
<evidence type="ECO:0000313" key="13">
    <source>
        <dbReference type="EMBL" id="MBM7569861.1"/>
    </source>
</evidence>
<comment type="catalytic activity">
    <reaction evidence="8">
        <text>[GlcNAc-(1-&gt;4)-Mur2Ac(oyl-L-Ala-gamma-D-Glu-L-Lys-D-Ala-D-Ala)](n)-di-trans,octa-cis-undecaprenyl diphosphate + beta-D-GlcNAc-(1-&gt;4)-Mur2Ac(oyl-L-Ala-gamma-D-Glu-L-Lys-D-Ala-D-Ala)-di-trans,octa-cis-undecaprenyl diphosphate = [GlcNAc-(1-&gt;4)-Mur2Ac(oyl-L-Ala-gamma-D-Glu-L-Lys-D-Ala-D-Ala)](n+1)-di-trans,octa-cis-undecaprenyl diphosphate + di-trans,octa-cis-undecaprenyl diphosphate + H(+)</text>
        <dbReference type="Rhea" id="RHEA:23708"/>
        <dbReference type="Rhea" id="RHEA-COMP:9602"/>
        <dbReference type="Rhea" id="RHEA-COMP:9603"/>
        <dbReference type="ChEBI" id="CHEBI:15378"/>
        <dbReference type="ChEBI" id="CHEBI:58405"/>
        <dbReference type="ChEBI" id="CHEBI:60033"/>
        <dbReference type="ChEBI" id="CHEBI:78435"/>
        <dbReference type="EC" id="2.4.99.28"/>
    </reaction>
</comment>
<dbReference type="InterPro" id="IPR050396">
    <property type="entry name" value="Glycosyltr_51/Transpeptidase"/>
</dbReference>
<keyword evidence="1" id="KW-0121">Carboxypeptidase</keyword>
<keyword evidence="5 13" id="KW-0378">Hydrolase</keyword>
<dbReference type="InterPro" id="IPR036950">
    <property type="entry name" value="PBP_transglycosylase"/>
</dbReference>
<comment type="catalytic activity">
    <reaction evidence="7">
        <text>Preferential cleavage: (Ac)2-L-Lys-D-Ala-|-D-Ala. Also transpeptidation of peptidyl-alanyl moieties that are N-acyl substituents of D-alanine.</text>
        <dbReference type="EC" id="3.4.16.4"/>
    </reaction>
</comment>
<proteinExistence type="predicted"/>
<evidence type="ECO:0000256" key="8">
    <source>
        <dbReference type="ARBA" id="ARBA00049902"/>
    </source>
</evidence>
<dbReference type="RefSeq" id="WP_204497307.1">
    <property type="nucleotide sequence ID" value="NZ_JAFBDR010000001.1"/>
</dbReference>
<dbReference type="Gene3D" id="3.40.710.10">
    <property type="entry name" value="DD-peptidase/beta-lactamase superfamily"/>
    <property type="match status" value="1"/>
</dbReference>
<dbReference type="EC" id="2.4.1.-" evidence="13"/>